<proteinExistence type="predicted"/>
<dbReference type="AlphaFoldDB" id="A0A942Z735"/>
<evidence type="ECO:0008006" key="3">
    <source>
        <dbReference type="Google" id="ProtNLM"/>
    </source>
</evidence>
<dbReference type="EMBL" id="WSFT01000029">
    <property type="protein sequence ID" value="MBS4538252.1"/>
    <property type="molecule type" value="Genomic_DNA"/>
</dbReference>
<evidence type="ECO:0000313" key="1">
    <source>
        <dbReference type="EMBL" id="MBS4538252.1"/>
    </source>
</evidence>
<name>A0A942Z735_9FIRM</name>
<comment type="caution">
    <text evidence="1">The sequence shown here is derived from an EMBL/GenBank/DDBJ whole genome shotgun (WGS) entry which is preliminary data.</text>
</comment>
<organism evidence="1 2">
    <name type="scientific">Anaeromonas frigoriresistens</name>
    <dbReference type="NCBI Taxonomy" id="2683708"/>
    <lineage>
        <taxon>Bacteria</taxon>
        <taxon>Bacillati</taxon>
        <taxon>Bacillota</taxon>
        <taxon>Tissierellia</taxon>
        <taxon>Tissierellales</taxon>
        <taxon>Thermohalobacteraceae</taxon>
        <taxon>Anaeromonas</taxon>
    </lineage>
</organism>
<evidence type="ECO:0000313" key="2">
    <source>
        <dbReference type="Proteomes" id="UP000724672"/>
    </source>
</evidence>
<dbReference type="RefSeq" id="WP_203366178.1">
    <property type="nucleotide sequence ID" value="NZ_WSFT01000029.1"/>
</dbReference>
<dbReference type="Proteomes" id="UP000724672">
    <property type="component" value="Unassembled WGS sequence"/>
</dbReference>
<protein>
    <recommendedName>
        <fullName evidence="3">Zinc-ribbon 15 domain-containing protein</fullName>
    </recommendedName>
</protein>
<sequence>MKEFYNKDHSKPTSQGTALINQIKESPLLDRINPTCEGCGQNHSYLIHKKKVYEGNKNFFRLLVPRKTRYYISCPQCSFVMELDYDEYQALKIIADQNQIRGKS</sequence>
<gene>
    <name evidence="1" type="ORF">GOQ27_07240</name>
</gene>
<reference evidence="1" key="1">
    <citation type="submission" date="2019-12" db="EMBL/GenBank/DDBJ databases">
        <title>Clostridiaceae gen. nov. sp. nov., isolated from sediment in Xinjiang, China.</title>
        <authorList>
            <person name="Zhang R."/>
        </authorList>
    </citation>
    <scope>NUCLEOTIDE SEQUENCE</scope>
    <source>
        <strain evidence="1">D2Q-11</strain>
    </source>
</reference>
<keyword evidence="2" id="KW-1185">Reference proteome</keyword>
<accession>A0A942Z735</accession>